<organism evidence="9 10">
    <name type="scientific">Roseovarius litoreus</name>
    <dbReference type="NCBI Taxonomy" id="1155722"/>
    <lineage>
        <taxon>Bacteria</taxon>
        <taxon>Pseudomonadati</taxon>
        <taxon>Pseudomonadota</taxon>
        <taxon>Alphaproteobacteria</taxon>
        <taxon>Rhodobacterales</taxon>
        <taxon>Roseobacteraceae</taxon>
        <taxon>Roseovarius</taxon>
    </lineage>
</organism>
<evidence type="ECO:0000256" key="3">
    <source>
        <dbReference type="ARBA" id="ARBA00022519"/>
    </source>
</evidence>
<keyword evidence="5 7" id="KW-1133">Transmembrane helix</keyword>
<feature type="transmembrane region" description="Helical" evidence="7">
    <location>
        <begin position="407"/>
        <end position="425"/>
    </location>
</feature>
<dbReference type="PANTHER" id="PTHR33362">
    <property type="entry name" value="SIALIC ACID TRAP TRANSPORTER PERMEASE PROTEIN SIAT-RELATED"/>
    <property type="match status" value="1"/>
</dbReference>
<feature type="transmembrane region" description="Helical" evidence="7">
    <location>
        <begin position="54"/>
        <end position="77"/>
    </location>
</feature>
<feature type="transmembrane region" description="Helical" evidence="7">
    <location>
        <begin position="175"/>
        <end position="199"/>
    </location>
</feature>
<feature type="transmembrane region" description="Helical" evidence="7">
    <location>
        <begin position="281"/>
        <end position="303"/>
    </location>
</feature>
<keyword evidence="2" id="KW-1003">Cell membrane</keyword>
<feature type="transmembrane region" description="Helical" evidence="7">
    <location>
        <begin position="97"/>
        <end position="121"/>
    </location>
</feature>
<proteinExistence type="inferred from homology"/>
<feature type="transmembrane region" description="Helical" evidence="7">
    <location>
        <begin position="375"/>
        <end position="395"/>
    </location>
</feature>
<keyword evidence="7" id="KW-0813">Transport</keyword>
<dbReference type="Pfam" id="PF06808">
    <property type="entry name" value="DctM"/>
    <property type="match status" value="1"/>
</dbReference>
<keyword evidence="10" id="KW-1185">Reference proteome</keyword>
<evidence type="ECO:0000256" key="4">
    <source>
        <dbReference type="ARBA" id="ARBA00022692"/>
    </source>
</evidence>
<comment type="subcellular location">
    <subcellularLocation>
        <location evidence="1 7">Cell inner membrane</location>
        <topology evidence="1 7">Multi-pass membrane protein</topology>
    </subcellularLocation>
</comment>
<dbReference type="EMBL" id="FRCB01000018">
    <property type="protein sequence ID" value="SHM79188.1"/>
    <property type="molecule type" value="Genomic_DNA"/>
</dbReference>
<evidence type="ECO:0000256" key="2">
    <source>
        <dbReference type="ARBA" id="ARBA00022475"/>
    </source>
</evidence>
<dbReference type="Proteomes" id="UP000322545">
    <property type="component" value="Unassembled WGS sequence"/>
</dbReference>
<feature type="transmembrane region" description="Helical" evidence="7">
    <location>
        <begin position="251"/>
        <end position="269"/>
    </location>
</feature>
<dbReference type="AlphaFoldDB" id="A0A1M7LM19"/>
<dbReference type="InterPro" id="IPR004681">
    <property type="entry name" value="TRAP_DctM"/>
</dbReference>
<feature type="transmembrane region" description="Helical" evidence="7">
    <location>
        <begin position="142"/>
        <end position="169"/>
    </location>
</feature>
<comment type="function">
    <text evidence="7">Part of the tripartite ATP-independent periplasmic (TRAP) transport system.</text>
</comment>
<dbReference type="RefSeq" id="WP_149781000.1">
    <property type="nucleotide sequence ID" value="NZ_FRCB01000018.1"/>
</dbReference>
<comment type="subunit">
    <text evidence="7">The complex comprises the extracytoplasmic solute receptor protein and the two transmembrane proteins.</text>
</comment>
<gene>
    <name evidence="9" type="ORF">SAMN05443432_11816</name>
</gene>
<accession>A0A1M7LM19</accession>
<keyword evidence="4 7" id="KW-0812">Transmembrane</keyword>
<reference evidence="9 10" key="1">
    <citation type="submission" date="2016-11" db="EMBL/GenBank/DDBJ databases">
        <authorList>
            <person name="Varghese N."/>
            <person name="Submissions S."/>
        </authorList>
    </citation>
    <scope>NUCLEOTIDE SEQUENCE [LARGE SCALE GENOMIC DNA]</scope>
    <source>
        <strain evidence="9 10">DSM 28249</strain>
    </source>
</reference>
<feature type="domain" description="TRAP C4-dicarboxylate transport system permease DctM subunit" evidence="8">
    <location>
        <begin position="14"/>
        <end position="427"/>
    </location>
</feature>
<dbReference type="NCBIfam" id="TIGR00786">
    <property type="entry name" value="dctM"/>
    <property type="match status" value="1"/>
</dbReference>
<protein>
    <recommendedName>
        <fullName evidence="7">TRAP transporter large permease protein</fullName>
    </recommendedName>
</protein>
<evidence type="ECO:0000313" key="10">
    <source>
        <dbReference type="Proteomes" id="UP000322545"/>
    </source>
</evidence>
<evidence type="ECO:0000256" key="7">
    <source>
        <dbReference type="RuleBase" id="RU369079"/>
    </source>
</evidence>
<dbReference type="GO" id="GO:0022857">
    <property type="term" value="F:transmembrane transporter activity"/>
    <property type="evidence" value="ECO:0007669"/>
    <property type="project" value="UniProtKB-UniRule"/>
</dbReference>
<dbReference type="PANTHER" id="PTHR33362:SF5">
    <property type="entry name" value="C4-DICARBOXYLATE TRAP TRANSPORTER LARGE PERMEASE PROTEIN DCTM"/>
    <property type="match status" value="1"/>
</dbReference>
<feature type="transmembrane region" description="Helical" evidence="7">
    <location>
        <begin position="220"/>
        <end position="245"/>
    </location>
</feature>
<comment type="similarity">
    <text evidence="7">Belongs to the TRAP transporter large permease family.</text>
</comment>
<keyword evidence="3 7" id="KW-0997">Cell inner membrane</keyword>
<keyword evidence="6 7" id="KW-0472">Membrane</keyword>
<dbReference type="PIRSF" id="PIRSF006066">
    <property type="entry name" value="HI0050"/>
    <property type="match status" value="1"/>
</dbReference>
<evidence type="ECO:0000256" key="1">
    <source>
        <dbReference type="ARBA" id="ARBA00004429"/>
    </source>
</evidence>
<dbReference type="InterPro" id="IPR010656">
    <property type="entry name" value="DctM"/>
</dbReference>
<comment type="caution">
    <text evidence="7">Lacks conserved residue(s) required for the propagation of feature annotation.</text>
</comment>
<evidence type="ECO:0000313" key="9">
    <source>
        <dbReference type="EMBL" id="SHM79188.1"/>
    </source>
</evidence>
<name>A0A1M7LM19_9RHOB</name>
<feature type="transmembrane region" description="Helical" evidence="7">
    <location>
        <begin position="323"/>
        <end position="354"/>
    </location>
</feature>
<evidence type="ECO:0000259" key="8">
    <source>
        <dbReference type="Pfam" id="PF06808"/>
    </source>
</evidence>
<sequence length="439" mass="46441">MLVSDLTVGWSGIGVVLGLMVLRVPIGVTLVLVSLAGLAIMIGPESGLAMITAVPYNFVGDWSLSAIPMFLLMGYLAANGGLTSGLFDFMKLALGRVHGGLAHASVGACALFAAASGSTFATGAAMSRIAVPEMLKAGYHPGLATGVVAASGTLGSLIPPSILMILFGIFANQSIGQLFVAGILPGILSALIYMGMIWLRARMNPELAPRSEIPFSVQRFGSALLDVWPLPVLIFSIMTGIFFGIFSPTEAGALGASLALLIVFIRGNLNWRILTNSIRETVESTASIFIIAVGSLMFSRMLTISGVPDAISTAFTDTITSPIQMLLVIAVVYIVLGMFIDAIGLMLITLPIFLPTLQEMNVDLIWFGILTIKMLEIGLITPPIGLNVFVIYSALDRKIPLTTIFKGVFWFIAMDVLTLAILIAFPRITLFLPALASGN</sequence>
<evidence type="ECO:0000256" key="5">
    <source>
        <dbReference type="ARBA" id="ARBA00022989"/>
    </source>
</evidence>
<dbReference type="GO" id="GO:0005886">
    <property type="term" value="C:plasma membrane"/>
    <property type="evidence" value="ECO:0007669"/>
    <property type="project" value="UniProtKB-SubCell"/>
</dbReference>
<evidence type="ECO:0000256" key="6">
    <source>
        <dbReference type="ARBA" id="ARBA00023136"/>
    </source>
</evidence>